<dbReference type="InterPro" id="IPR001254">
    <property type="entry name" value="Trypsin_dom"/>
</dbReference>
<dbReference type="PANTHER" id="PTHR24276">
    <property type="entry name" value="POLYSERASE-RELATED"/>
    <property type="match status" value="1"/>
</dbReference>
<keyword evidence="6" id="KW-0732">Signal</keyword>
<accession>A0A7E4V581</accession>
<evidence type="ECO:0000256" key="6">
    <source>
        <dbReference type="SAM" id="SignalP"/>
    </source>
</evidence>
<dbReference type="GO" id="GO:0006508">
    <property type="term" value="P:proteolysis"/>
    <property type="evidence" value="ECO:0007669"/>
    <property type="project" value="UniProtKB-KW"/>
</dbReference>
<keyword evidence="4" id="KW-0720">Serine protease</keyword>
<dbReference type="AlphaFoldDB" id="A0A7E4V581"/>
<dbReference type="PROSITE" id="PS50240">
    <property type="entry name" value="TRYPSIN_DOM"/>
    <property type="match status" value="1"/>
</dbReference>
<reference evidence="9" key="2">
    <citation type="submission" date="2020-10" db="UniProtKB">
        <authorList>
            <consortium name="WormBaseParasite"/>
        </authorList>
    </citation>
    <scope>IDENTIFICATION</scope>
</reference>
<proteinExistence type="inferred from homology"/>
<organism evidence="8 9">
    <name type="scientific">Panagrellus redivivus</name>
    <name type="common">Microworm</name>
    <dbReference type="NCBI Taxonomy" id="6233"/>
    <lineage>
        <taxon>Eukaryota</taxon>
        <taxon>Metazoa</taxon>
        <taxon>Ecdysozoa</taxon>
        <taxon>Nematoda</taxon>
        <taxon>Chromadorea</taxon>
        <taxon>Rhabditida</taxon>
        <taxon>Tylenchina</taxon>
        <taxon>Panagrolaimomorpha</taxon>
        <taxon>Panagrolaimoidea</taxon>
        <taxon>Panagrolaimidae</taxon>
        <taxon>Panagrellus</taxon>
    </lineage>
</organism>
<evidence type="ECO:0000256" key="4">
    <source>
        <dbReference type="ARBA" id="ARBA00022825"/>
    </source>
</evidence>
<evidence type="ECO:0000313" key="8">
    <source>
        <dbReference type="Proteomes" id="UP000492821"/>
    </source>
</evidence>
<dbReference type="SUPFAM" id="SSF50494">
    <property type="entry name" value="Trypsin-like serine proteases"/>
    <property type="match status" value="1"/>
</dbReference>
<dbReference type="Pfam" id="PF00089">
    <property type="entry name" value="Trypsin"/>
    <property type="match status" value="1"/>
</dbReference>
<reference evidence="8" key="1">
    <citation type="journal article" date="2013" name="Genetics">
        <title>The draft genome and transcriptome of Panagrellus redivivus are shaped by the harsh demands of a free-living lifestyle.</title>
        <authorList>
            <person name="Srinivasan J."/>
            <person name="Dillman A.R."/>
            <person name="Macchietto M.G."/>
            <person name="Heikkinen L."/>
            <person name="Lakso M."/>
            <person name="Fracchia K.M."/>
            <person name="Antoshechkin I."/>
            <person name="Mortazavi A."/>
            <person name="Wong G."/>
            <person name="Sternberg P.W."/>
        </authorList>
    </citation>
    <scope>NUCLEOTIDE SEQUENCE [LARGE SCALE GENOMIC DNA]</scope>
    <source>
        <strain evidence="8">MT8872</strain>
    </source>
</reference>
<keyword evidence="3" id="KW-0378">Hydrolase</keyword>
<evidence type="ECO:0000313" key="9">
    <source>
        <dbReference type="WBParaSite" id="Pan_g16235.t1"/>
    </source>
</evidence>
<comment type="similarity">
    <text evidence="1">Belongs to the peptidase S1 family.</text>
</comment>
<sequence>MIVKKVFFFLVVICLSYVSYQHDLVIDENSASNDGFQNRIIGGVIPKMHKFPFVAYILITINDNWCTGSIIAPQYVLTARHCFSYAVNATHDMNMSIVRDYIIVEVGSQHKGRGQRFRVRSIHTPSINRKWFDITILKLDREIEIDNITTSAITLRKWNPRFREQLLTVGHGKHVVGTHIRKESSYVAGSLTVTAPNGGFCKANEYEFCAYGKGEGTYLGDSGGPVIKVIDNKYYQVGLIVSGYIYEDINKTTLSDFGKYLIIERFCPGIEAKTQRTAICAER</sequence>
<dbReference type="InterPro" id="IPR050430">
    <property type="entry name" value="Peptidase_S1"/>
</dbReference>
<dbReference type="Proteomes" id="UP000492821">
    <property type="component" value="Unassembled WGS sequence"/>
</dbReference>
<dbReference type="PRINTS" id="PR00722">
    <property type="entry name" value="CHYMOTRYPSIN"/>
</dbReference>
<evidence type="ECO:0000259" key="7">
    <source>
        <dbReference type="PROSITE" id="PS50240"/>
    </source>
</evidence>
<feature type="chain" id="PRO_5028985375" evidence="6">
    <location>
        <begin position="22"/>
        <end position="283"/>
    </location>
</feature>
<evidence type="ECO:0000256" key="2">
    <source>
        <dbReference type="ARBA" id="ARBA00022670"/>
    </source>
</evidence>
<dbReference type="SMART" id="SM00020">
    <property type="entry name" value="Tryp_SPc"/>
    <property type="match status" value="1"/>
</dbReference>
<evidence type="ECO:0000256" key="3">
    <source>
        <dbReference type="ARBA" id="ARBA00022801"/>
    </source>
</evidence>
<evidence type="ECO:0000256" key="5">
    <source>
        <dbReference type="ARBA" id="ARBA00023157"/>
    </source>
</evidence>
<dbReference type="PANTHER" id="PTHR24276:SF98">
    <property type="entry name" value="FI18310P1-RELATED"/>
    <property type="match status" value="1"/>
</dbReference>
<dbReference type="InterPro" id="IPR009003">
    <property type="entry name" value="Peptidase_S1_PA"/>
</dbReference>
<dbReference type="InterPro" id="IPR043504">
    <property type="entry name" value="Peptidase_S1_PA_chymotrypsin"/>
</dbReference>
<dbReference type="InterPro" id="IPR001314">
    <property type="entry name" value="Peptidase_S1A"/>
</dbReference>
<feature type="domain" description="Peptidase S1" evidence="7">
    <location>
        <begin position="40"/>
        <end position="275"/>
    </location>
</feature>
<feature type="signal peptide" evidence="6">
    <location>
        <begin position="1"/>
        <end position="21"/>
    </location>
</feature>
<dbReference type="PROSITE" id="PS00135">
    <property type="entry name" value="TRYPSIN_SER"/>
    <property type="match status" value="1"/>
</dbReference>
<dbReference type="InterPro" id="IPR033116">
    <property type="entry name" value="TRYPSIN_SER"/>
</dbReference>
<protein>
    <submittedName>
        <fullName evidence="9">Peptidase S1 domain-containing protein</fullName>
    </submittedName>
</protein>
<dbReference type="WBParaSite" id="Pan_g16235.t1">
    <property type="protein sequence ID" value="Pan_g16235.t1"/>
    <property type="gene ID" value="Pan_g16235"/>
</dbReference>
<keyword evidence="5" id="KW-1015">Disulfide bond</keyword>
<dbReference type="Gene3D" id="2.40.10.10">
    <property type="entry name" value="Trypsin-like serine proteases"/>
    <property type="match status" value="1"/>
</dbReference>
<keyword evidence="8" id="KW-1185">Reference proteome</keyword>
<dbReference type="GO" id="GO:0004252">
    <property type="term" value="F:serine-type endopeptidase activity"/>
    <property type="evidence" value="ECO:0007669"/>
    <property type="project" value="InterPro"/>
</dbReference>
<name>A0A7E4V581_PANRE</name>
<keyword evidence="2" id="KW-0645">Protease</keyword>
<evidence type="ECO:0000256" key="1">
    <source>
        <dbReference type="ARBA" id="ARBA00007664"/>
    </source>
</evidence>